<dbReference type="EMBL" id="UZAN01041508">
    <property type="protein sequence ID" value="VDP73248.1"/>
    <property type="molecule type" value="Genomic_DNA"/>
</dbReference>
<evidence type="ECO:0000313" key="2">
    <source>
        <dbReference type="Proteomes" id="UP000272942"/>
    </source>
</evidence>
<accession>A0A183ACG4</accession>
<dbReference type="OrthoDB" id="6232504at2759"/>
<reference evidence="1 2" key="2">
    <citation type="submission" date="2018-11" db="EMBL/GenBank/DDBJ databases">
        <authorList>
            <consortium name="Pathogen Informatics"/>
        </authorList>
    </citation>
    <scope>NUCLEOTIDE SEQUENCE [LARGE SCALE GENOMIC DNA]</scope>
    <source>
        <strain evidence="1 2">Egypt</strain>
    </source>
</reference>
<gene>
    <name evidence="1" type="ORF">ECPE_LOCUS4649</name>
</gene>
<dbReference type="Proteomes" id="UP000272942">
    <property type="component" value="Unassembled WGS sequence"/>
</dbReference>
<protein>
    <submittedName>
        <fullName evidence="1 3">Uncharacterized protein</fullName>
    </submittedName>
</protein>
<keyword evidence="2" id="KW-1185">Reference proteome</keyword>
<evidence type="ECO:0000313" key="1">
    <source>
        <dbReference type="EMBL" id="VDP73248.1"/>
    </source>
</evidence>
<name>A0A183ACG4_9TREM</name>
<sequence length="156" mass="17615">MSNDTFLWTPSSVTYVNATWIQHFLWIALNASTIPQLSDPGSNRNGSLSGCISFGREHSSTEPQALLDPIPSTIYVADMIVRIILIEASQFTHFTEQTKLLEHEVGEWIDSYHRDASIYCTNSLRFSHEFQRLSAESEQVFGVEKPGKWFIADGSD</sequence>
<dbReference type="WBParaSite" id="ECPE_0000466101-mRNA-1">
    <property type="protein sequence ID" value="ECPE_0000466101-mRNA-1"/>
    <property type="gene ID" value="ECPE_0000466101"/>
</dbReference>
<organism evidence="3">
    <name type="scientific">Echinostoma caproni</name>
    <dbReference type="NCBI Taxonomy" id="27848"/>
    <lineage>
        <taxon>Eukaryota</taxon>
        <taxon>Metazoa</taxon>
        <taxon>Spiralia</taxon>
        <taxon>Lophotrochozoa</taxon>
        <taxon>Platyhelminthes</taxon>
        <taxon>Trematoda</taxon>
        <taxon>Digenea</taxon>
        <taxon>Plagiorchiida</taxon>
        <taxon>Echinostomata</taxon>
        <taxon>Echinostomatoidea</taxon>
        <taxon>Echinostomatidae</taxon>
        <taxon>Echinostoma</taxon>
    </lineage>
</organism>
<proteinExistence type="predicted"/>
<evidence type="ECO:0000313" key="3">
    <source>
        <dbReference type="WBParaSite" id="ECPE_0000466101-mRNA-1"/>
    </source>
</evidence>
<dbReference type="AlphaFoldDB" id="A0A183ACG4"/>
<reference evidence="3" key="1">
    <citation type="submission" date="2016-06" db="UniProtKB">
        <authorList>
            <consortium name="WormBaseParasite"/>
        </authorList>
    </citation>
    <scope>IDENTIFICATION</scope>
</reference>